<evidence type="ECO:0000313" key="2">
    <source>
        <dbReference type="EMBL" id="KKS57225.1"/>
    </source>
</evidence>
<feature type="transmembrane region" description="Helical" evidence="1">
    <location>
        <begin position="142"/>
        <end position="162"/>
    </location>
</feature>
<dbReference type="SUPFAM" id="SSF103481">
    <property type="entry name" value="Multidrug resistance efflux transporter EmrE"/>
    <property type="match status" value="1"/>
</dbReference>
<evidence type="ECO:0008006" key="4">
    <source>
        <dbReference type="Google" id="ProtNLM"/>
    </source>
</evidence>
<sequence length="338" mass="37591">MSKDNFFLVLLTIVIILAWGAVPALAVIGDLPAGVTALIINFSSLLTVAFLLSIGVFDRFNIKNADKPKEEWQKTWAAFRNYDLKTYLKMSVLSFFWPFLYSLAYFYAIYIKQASLVVLFNFSWPLFCVIGLRLIDKKKFKLLPFLGILISVIAALGSAFNGQGLDKIAYLMLGLGGIVAATQGGYAAVTDSKWWKDIHPGILTLIGAAITVIFSFLYALIFGEFSLLREINSVSLISLIAIGVLSNGIGFSAFLIANQKTSGTGEQKLKIKAWWLASMSLVPFAQMLFLLVPIKVLQEKANVSSSSWIALSLLIIAFLILRLSNWYEEWSERRKNVL</sequence>
<feature type="transmembrane region" description="Helical" evidence="1">
    <location>
        <begin position="36"/>
        <end position="57"/>
    </location>
</feature>
<accession>A0A0G1A872</accession>
<keyword evidence="1" id="KW-0812">Transmembrane</keyword>
<feature type="transmembrane region" description="Helical" evidence="1">
    <location>
        <begin position="273"/>
        <end position="294"/>
    </location>
</feature>
<keyword evidence="1" id="KW-0472">Membrane</keyword>
<dbReference type="Proteomes" id="UP000034837">
    <property type="component" value="Unassembled WGS sequence"/>
</dbReference>
<feature type="transmembrane region" description="Helical" evidence="1">
    <location>
        <begin position="234"/>
        <end position="257"/>
    </location>
</feature>
<feature type="transmembrane region" description="Helical" evidence="1">
    <location>
        <begin position="168"/>
        <end position="189"/>
    </location>
</feature>
<evidence type="ECO:0000256" key="1">
    <source>
        <dbReference type="SAM" id="Phobius"/>
    </source>
</evidence>
<dbReference type="InterPro" id="IPR037185">
    <property type="entry name" value="EmrE-like"/>
</dbReference>
<gene>
    <name evidence="2" type="ORF">UV20_C0002G0014</name>
</gene>
<feature type="transmembrane region" description="Helical" evidence="1">
    <location>
        <begin position="306"/>
        <end position="325"/>
    </location>
</feature>
<dbReference type="EMBL" id="LCDO01000002">
    <property type="protein sequence ID" value="KKS57225.1"/>
    <property type="molecule type" value="Genomic_DNA"/>
</dbReference>
<keyword evidence="1" id="KW-1133">Transmembrane helix</keyword>
<name>A0A0G1A872_9BACT</name>
<organism evidence="2 3">
    <name type="scientific">Candidatus Magasanikbacteria bacterium GW2011_GWA2_42_32</name>
    <dbReference type="NCBI Taxonomy" id="1619039"/>
    <lineage>
        <taxon>Bacteria</taxon>
        <taxon>Candidatus Magasanikiibacteriota</taxon>
    </lineage>
</organism>
<dbReference type="AlphaFoldDB" id="A0A0G1A872"/>
<protein>
    <recommendedName>
        <fullName evidence="4">EamA domain-containing protein</fullName>
    </recommendedName>
</protein>
<reference evidence="2 3" key="1">
    <citation type="journal article" date="2015" name="Nature">
        <title>rRNA introns, odd ribosomes, and small enigmatic genomes across a large radiation of phyla.</title>
        <authorList>
            <person name="Brown C.T."/>
            <person name="Hug L.A."/>
            <person name="Thomas B.C."/>
            <person name="Sharon I."/>
            <person name="Castelle C.J."/>
            <person name="Singh A."/>
            <person name="Wilkins M.J."/>
            <person name="Williams K.H."/>
            <person name="Banfield J.F."/>
        </authorList>
    </citation>
    <scope>NUCLEOTIDE SEQUENCE [LARGE SCALE GENOMIC DNA]</scope>
</reference>
<evidence type="ECO:0000313" key="3">
    <source>
        <dbReference type="Proteomes" id="UP000034837"/>
    </source>
</evidence>
<proteinExistence type="predicted"/>
<feature type="transmembrane region" description="Helical" evidence="1">
    <location>
        <begin position="201"/>
        <end position="222"/>
    </location>
</feature>
<comment type="caution">
    <text evidence="2">The sequence shown here is derived from an EMBL/GenBank/DDBJ whole genome shotgun (WGS) entry which is preliminary data.</text>
</comment>
<feature type="transmembrane region" description="Helical" evidence="1">
    <location>
        <begin position="116"/>
        <end position="135"/>
    </location>
</feature>
<feature type="transmembrane region" description="Helical" evidence="1">
    <location>
        <begin position="90"/>
        <end position="110"/>
    </location>
</feature>